<evidence type="ECO:0000256" key="1">
    <source>
        <dbReference type="ARBA" id="ARBA00001974"/>
    </source>
</evidence>
<keyword evidence="3" id="KW-0285">Flavoprotein</keyword>
<evidence type="ECO:0000256" key="5">
    <source>
        <dbReference type="ARBA" id="ARBA00023002"/>
    </source>
</evidence>
<evidence type="ECO:0000256" key="2">
    <source>
        <dbReference type="ARBA" id="ARBA00005466"/>
    </source>
</evidence>
<dbReference type="PANTHER" id="PTHR42973:SF39">
    <property type="entry name" value="FAD-BINDING PCMH-TYPE DOMAIN-CONTAINING PROTEIN"/>
    <property type="match status" value="1"/>
</dbReference>
<dbReference type="InterPro" id="IPR006094">
    <property type="entry name" value="Oxid_FAD_bind_N"/>
</dbReference>
<dbReference type="Gene3D" id="3.30.465.10">
    <property type="match status" value="1"/>
</dbReference>
<dbReference type="SUPFAM" id="SSF56176">
    <property type="entry name" value="FAD-binding/transporter-associated domain-like"/>
    <property type="match status" value="1"/>
</dbReference>
<reference evidence="7" key="1">
    <citation type="submission" date="2022-12" db="EMBL/GenBank/DDBJ databases">
        <title>New Phytohabitans aurantiacus sp. RD004123 nov., an actinomycete isolated from soil.</title>
        <authorList>
            <person name="Triningsih D.W."/>
            <person name="Harunari E."/>
            <person name="Igarashi Y."/>
        </authorList>
    </citation>
    <scope>NUCLEOTIDE SEQUENCE</scope>
    <source>
        <strain evidence="7">RD004123</strain>
    </source>
</reference>
<dbReference type="Gene3D" id="3.40.462.20">
    <property type="match status" value="1"/>
</dbReference>
<evidence type="ECO:0000313" key="7">
    <source>
        <dbReference type="EMBL" id="GLH98701.1"/>
    </source>
</evidence>
<organism evidence="7 8">
    <name type="scientific">Phytohabitans aurantiacus</name>
    <dbReference type="NCBI Taxonomy" id="3016789"/>
    <lineage>
        <taxon>Bacteria</taxon>
        <taxon>Bacillati</taxon>
        <taxon>Actinomycetota</taxon>
        <taxon>Actinomycetes</taxon>
        <taxon>Micromonosporales</taxon>
        <taxon>Micromonosporaceae</taxon>
    </lineage>
</organism>
<keyword evidence="8" id="KW-1185">Reference proteome</keyword>
<dbReference type="InterPro" id="IPR016167">
    <property type="entry name" value="FAD-bd_PCMH_sub1"/>
</dbReference>
<gene>
    <name evidence="7" type="ORF">Pa4123_39760</name>
</gene>
<evidence type="ECO:0000256" key="3">
    <source>
        <dbReference type="ARBA" id="ARBA00022630"/>
    </source>
</evidence>
<accession>A0ABQ5QXQ4</accession>
<protein>
    <submittedName>
        <fullName evidence="7">Oxidoreductase</fullName>
    </submittedName>
</protein>
<dbReference type="InterPro" id="IPR050416">
    <property type="entry name" value="FAD-linked_Oxidoreductase"/>
</dbReference>
<evidence type="ECO:0000259" key="6">
    <source>
        <dbReference type="PROSITE" id="PS51387"/>
    </source>
</evidence>
<dbReference type="Proteomes" id="UP001144280">
    <property type="component" value="Unassembled WGS sequence"/>
</dbReference>
<dbReference type="EMBL" id="BSDI01000018">
    <property type="protein sequence ID" value="GLH98701.1"/>
    <property type="molecule type" value="Genomic_DNA"/>
</dbReference>
<dbReference type="InterPro" id="IPR016166">
    <property type="entry name" value="FAD-bd_PCMH"/>
</dbReference>
<name>A0ABQ5QXQ4_9ACTN</name>
<comment type="caution">
    <text evidence="7">The sequence shown here is derived from an EMBL/GenBank/DDBJ whole genome shotgun (WGS) entry which is preliminary data.</text>
</comment>
<dbReference type="Pfam" id="PF01565">
    <property type="entry name" value="FAD_binding_4"/>
    <property type="match status" value="1"/>
</dbReference>
<comment type="cofactor">
    <cofactor evidence="1">
        <name>FAD</name>
        <dbReference type="ChEBI" id="CHEBI:57692"/>
    </cofactor>
</comment>
<sequence length="432" mass="45608">MSSIQESLKSAVRGNVWLPGEPGFDNVRRPWNLAIEQPVAAVVEAADADDVAALVRHARAAGLGVTTQPNGHGATGGTDGTILLRTGRLDALHVDPVTRRAQVGAGVPSGRLQAATAEHGLTGLPGSSPVVSVTGVALGGGLSWFGRAHGWVADSVTAYEIVDATGERRRVTAETESDLFWALRGAGGDFAIVTQLELALHAAPSLYGGRTLWTAKHAPAALDAYRQITAHAPDELTVWFDLLHFPGADPMVAIDATYLGEETEARDLLAPIDRLPQPLADTRRVMSVAELGSITAEPTDPSAGLSRAELLTTLDDAAAETLLSEPIAPLLSVQLRHLEGAFAQPSDSPHGPLTEPHALYLFGIPTDPEAVIGKQRALAEALPTSGRKPFTFLNPDETVADAFSPDVVTRLREIKHANDPTNVFRSNFPVIS</sequence>
<keyword evidence="5" id="KW-0560">Oxidoreductase</keyword>
<evidence type="ECO:0000256" key="4">
    <source>
        <dbReference type="ARBA" id="ARBA00022827"/>
    </source>
</evidence>
<keyword evidence="4" id="KW-0274">FAD</keyword>
<dbReference type="InterPro" id="IPR016169">
    <property type="entry name" value="FAD-bd_PCMH_sub2"/>
</dbReference>
<feature type="domain" description="FAD-binding PCMH-type" evidence="6">
    <location>
        <begin position="35"/>
        <end position="203"/>
    </location>
</feature>
<dbReference type="InterPro" id="IPR036318">
    <property type="entry name" value="FAD-bd_PCMH-like_sf"/>
</dbReference>
<evidence type="ECO:0000313" key="8">
    <source>
        <dbReference type="Proteomes" id="UP001144280"/>
    </source>
</evidence>
<proteinExistence type="inferred from homology"/>
<comment type="similarity">
    <text evidence="2">Belongs to the oxygen-dependent FAD-linked oxidoreductase family.</text>
</comment>
<dbReference type="InterPro" id="IPR012951">
    <property type="entry name" value="BBE"/>
</dbReference>
<dbReference type="Gene3D" id="3.30.43.10">
    <property type="entry name" value="Uridine Diphospho-n-acetylenolpyruvylglucosamine Reductase, domain 2"/>
    <property type="match status" value="1"/>
</dbReference>
<dbReference type="PANTHER" id="PTHR42973">
    <property type="entry name" value="BINDING OXIDOREDUCTASE, PUTATIVE (AFU_ORTHOLOGUE AFUA_1G17690)-RELATED"/>
    <property type="match status" value="1"/>
</dbReference>
<dbReference type="RefSeq" id="WP_281897849.1">
    <property type="nucleotide sequence ID" value="NZ_BSDI01000018.1"/>
</dbReference>
<dbReference type="Pfam" id="PF08031">
    <property type="entry name" value="BBE"/>
    <property type="match status" value="1"/>
</dbReference>
<dbReference type="PROSITE" id="PS51387">
    <property type="entry name" value="FAD_PCMH"/>
    <property type="match status" value="1"/>
</dbReference>